<dbReference type="InterPro" id="IPR035906">
    <property type="entry name" value="MetI-like_sf"/>
</dbReference>
<protein>
    <submittedName>
        <fullName evidence="10">ABC transporter permease subunit</fullName>
    </submittedName>
</protein>
<keyword evidence="2 7" id="KW-0813">Transport</keyword>
<evidence type="ECO:0000256" key="4">
    <source>
        <dbReference type="ARBA" id="ARBA00022692"/>
    </source>
</evidence>
<dbReference type="Gene3D" id="1.10.3720.10">
    <property type="entry name" value="MetI-like"/>
    <property type="match status" value="1"/>
</dbReference>
<comment type="caution">
    <text evidence="10">The sequence shown here is derived from an EMBL/GenBank/DDBJ whole genome shotgun (WGS) entry which is preliminary data.</text>
</comment>
<dbReference type="CDD" id="cd06261">
    <property type="entry name" value="TM_PBP2"/>
    <property type="match status" value="1"/>
</dbReference>
<gene>
    <name evidence="9" type="ORF">DCO61_10570</name>
    <name evidence="10" type="ORF">LS64_009275</name>
</gene>
<evidence type="ECO:0000256" key="5">
    <source>
        <dbReference type="ARBA" id="ARBA00022989"/>
    </source>
</evidence>
<dbReference type="Pfam" id="PF00528">
    <property type="entry name" value="BPD_transp_1"/>
    <property type="match status" value="1"/>
</dbReference>
<reference evidence="10" key="3">
    <citation type="submission" date="2018-04" db="EMBL/GenBank/DDBJ databases">
        <authorList>
            <person name="Sheh A."/>
            <person name="Shen Z."/>
            <person name="Mannion A.J."/>
            <person name="Fox J.G."/>
        </authorList>
    </citation>
    <scope>NUCLEOTIDE SEQUENCE</scope>
    <source>
        <strain evidence="10">MIT 97-6194</strain>
    </source>
</reference>
<keyword evidence="5 7" id="KW-1133">Transmembrane helix</keyword>
<feature type="domain" description="ABC transmembrane type-1" evidence="8">
    <location>
        <begin position="63"/>
        <end position="264"/>
    </location>
</feature>
<evidence type="ECO:0000313" key="11">
    <source>
        <dbReference type="Proteomes" id="UP000029714"/>
    </source>
</evidence>
<dbReference type="AlphaFoldDB" id="A0A347VML6"/>
<comment type="subcellular location">
    <subcellularLocation>
        <location evidence="1 7">Cell membrane</location>
        <topology evidence="1 7">Multi-pass membrane protein</topology>
    </subcellularLocation>
</comment>
<proteinExistence type="inferred from homology"/>
<organism evidence="10 11">
    <name type="scientific">Helicobacter saguini</name>
    <dbReference type="NCBI Taxonomy" id="1548018"/>
    <lineage>
        <taxon>Bacteria</taxon>
        <taxon>Pseudomonadati</taxon>
        <taxon>Campylobacterota</taxon>
        <taxon>Epsilonproteobacteria</taxon>
        <taxon>Campylobacterales</taxon>
        <taxon>Helicobacteraceae</taxon>
        <taxon>Helicobacter</taxon>
    </lineage>
</organism>
<name>A0A347VML6_9HELI</name>
<dbReference type="Proteomes" id="UP000477070">
    <property type="component" value="Unassembled WGS sequence"/>
</dbReference>
<feature type="transmembrane region" description="Helical" evidence="7">
    <location>
        <begin position="69"/>
        <end position="91"/>
    </location>
</feature>
<sequence>MQYIIHSHLESSPELIAQITQDFGLDKPLLTQYFAWLSNAIKLDFGTSYISGDSVSDDFFYYLPNTLKLAAFAFILMLLFSIPMGLISFIYRDRAPDFFIRFICFLGVSTPSFWLAFLLIMLFSIHLEWLPAQGLDSIQSYILPAFSIAFMSACVNARIIRTNMIENANERHILYAQARGISSPKIVLKHIFYNSLLPVVTAFGMHFGEILGWALVIENIFVLPGIGLYSIQGFLNHDFPIIQCFIVVMCLIFTLGNLAVDILYAFLDSRILRDINSV</sequence>
<dbReference type="PANTHER" id="PTHR43163">
    <property type="entry name" value="DIPEPTIDE TRANSPORT SYSTEM PERMEASE PROTEIN DPPB-RELATED"/>
    <property type="match status" value="1"/>
</dbReference>
<keyword evidence="6 7" id="KW-0472">Membrane</keyword>
<evidence type="ECO:0000313" key="10">
    <source>
        <dbReference type="EMBL" id="TLD93015.1"/>
    </source>
</evidence>
<evidence type="ECO:0000313" key="9">
    <source>
        <dbReference type="EMBL" id="MWV70423.1"/>
    </source>
</evidence>
<dbReference type="EMBL" id="QBIU01000002">
    <property type="protein sequence ID" value="MWV70423.1"/>
    <property type="molecule type" value="Genomic_DNA"/>
</dbReference>
<keyword evidence="3" id="KW-1003">Cell membrane</keyword>
<reference evidence="10 11" key="2">
    <citation type="journal article" date="2016" name="Infect. Immun.">
        <title>Helicobacter saguini, a Novel Helicobacter Isolated from Cotton-Top Tamarins with Ulcerative Colitis, Has Proinflammatory Properties and Induces Typhlocolitis and Dysplasia in Gnotobiotic IL-10-/- Mice.</title>
        <authorList>
            <person name="Shen Z."/>
            <person name="Mannion A."/>
            <person name="Whary M.T."/>
            <person name="Muthupalani S."/>
            <person name="Sheh A."/>
            <person name="Feng Y."/>
            <person name="Gong G."/>
            <person name="Vandamme P."/>
            <person name="Holcombe H.R."/>
            <person name="Paster B.J."/>
            <person name="Fox J.G."/>
        </authorList>
    </citation>
    <scope>NUCLEOTIDE SEQUENCE [LARGE SCALE GENOMIC DNA]</scope>
    <source>
        <strain evidence="10 11">MIT 97-6194</strain>
    </source>
</reference>
<feature type="transmembrane region" description="Helical" evidence="7">
    <location>
        <begin position="98"/>
        <end position="126"/>
    </location>
</feature>
<reference evidence="10 11" key="1">
    <citation type="journal article" date="2014" name="Genome Announc.">
        <title>Draft genome sequences of eight enterohepatic helicobacter species isolated from both laboratory and wild rodents.</title>
        <authorList>
            <person name="Sheh A."/>
            <person name="Shen Z."/>
            <person name="Fox J.G."/>
        </authorList>
    </citation>
    <scope>NUCLEOTIDE SEQUENCE [LARGE SCALE GENOMIC DNA]</scope>
    <source>
        <strain evidence="10 11">MIT 97-6194</strain>
    </source>
</reference>
<dbReference type="EMBL" id="JRMP02000016">
    <property type="protein sequence ID" value="TLD93015.1"/>
    <property type="molecule type" value="Genomic_DNA"/>
</dbReference>
<evidence type="ECO:0000256" key="2">
    <source>
        <dbReference type="ARBA" id="ARBA00022448"/>
    </source>
</evidence>
<accession>A0A347VML6</accession>
<dbReference type="Proteomes" id="UP000029714">
    <property type="component" value="Unassembled WGS sequence"/>
</dbReference>
<dbReference type="OrthoDB" id="9778910at2"/>
<evidence type="ECO:0000256" key="7">
    <source>
        <dbReference type="RuleBase" id="RU363032"/>
    </source>
</evidence>
<dbReference type="STRING" id="1548018.LS64_04350"/>
<keyword evidence="11" id="KW-1185">Reference proteome</keyword>
<feature type="transmembrane region" description="Helical" evidence="7">
    <location>
        <begin position="241"/>
        <end position="267"/>
    </location>
</feature>
<dbReference type="SUPFAM" id="SSF161098">
    <property type="entry name" value="MetI-like"/>
    <property type="match status" value="1"/>
</dbReference>
<dbReference type="GO" id="GO:0071916">
    <property type="term" value="F:dipeptide transmembrane transporter activity"/>
    <property type="evidence" value="ECO:0007669"/>
    <property type="project" value="TreeGrafter"/>
</dbReference>
<keyword evidence="4 7" id="KW-0812">Transmembrane</keyword>
<evidence type="ECO:0000256" key="3">
    <source>
        <dbReference type="ARBA" id="ARBA00022475"/>
    </source>
</evidence>
<evidence type="ECO:0000256" key="1">
    <source>
        <dbReference type="ARBA" id="ARBA00004651"/>
    </source>
</evidence>
<reference evidence="9 12" key="4">
    <citation type="submission" date="2019-12" db="EMBL/GenBank/DDBJ databases">
        <title>Multi-Generational Helicobacter saguini Isolates.</title>
        <authorList>
            <person name="Mannion A."/>
            <person name="Shen Z."/>
            <person name="Fox J.G."/>
        </authorList>
    </citation>
    <scope>NUCLEOTIDE SEQUENCE [LARGE SCALE GENOMIC DNA]</scope>
    <source>
        <strain evidence="9">16-048</strain>
        <strain evidence="12">16-048 (F4)</strain>
    </source>
</reference>
<evidence type="ECO:0000256" key="6">
    <source>
        <dbReference type="ARBA" id="ARBA00023136"/>
    </source>
</evidence>
<dbReference type="GO" id="GO:0005886">
    <property type="term" value="C:plasma membrane"/>
    <property type="evidence" value="ECO:0007669"/>
    <property type="project" value="UniProtKB-SubCell"/>
</dbReference>
<dbReference type="PROSITE" id="PS50928">
    <property type="entry name" value="ABC_TM1"/>
    <property type="match status" value="1"/>
</dbReference>
<dbReference type="InterPro" id="IPR000515">
    <property type="entry name" value="MetI-like"/>
</dbReference>
<evidence type="ECO:0000259" key="8">
    <source>
        <dbReference type="PROSITE" id="PS50928"/>
    </source>
</evidence>
<evidence type="ECO:0000313" key="12">
    <source>
        <dbReference type="Proteomes" id="UP000477070"/>
    </source>
</evidence>
<comment type="similarity">
    <text evidence="7">Belongs to the binding-protein-dependent transport system permease family.</text>
</comment>
<feature type="transmembrane region" description="Helical" evidence="7">
    <location>
        <begin position="138"/>
        <end position="157"/>
    </location>
</feature>
<feature type="transmembrane region" description="Helical" evidence="7">
    <location>
        <begin position="210"/>
        <end position="229"/>
    </location>
</feature>
<dbReference type="PANTHER" id="PTHR43163:SF6">
    <property type="entry name" value="DIPEPTIDE TRANSPORT SYSTEM PERMEASE PROTEIN DPPB-RELATED"/>
    <property type="match status" value="1"/>
</dbReference>